<name>A0A3S4ZZ18_9PLAT</name>
<dbReference type="EMBL" id="CAAALY010009567">
    <property type="protein sequence ID" value="VEL10642.1"/>
    <property type="molecule type" value="Genomic_DNA"/>
</dbReference>
<gene>
    <name evidence="1" type="ORF">PXEA_LOCUS4082</name>
</gene>
<reference evidence="1" key="1">
    <citation type="submission" date="2018-11" db="EMBL/GenBank/DDBJ databases">
        <authorList>
            <consortium name="Pathogen Informatics"/>
        </authorList>
    </citation>
    <scope>NUCLEOTIDE SEQUENCE</scope>
</reference>
<keyword evidence="2" id="KW-1185">Reference proteome</keyword>
<dbReference type="Proteomes" id="UP000784294">
    <property type="component" value="Unassembled WGS sequence"/>
</dbReference>
<accession>A0A3S4ZZ18</accession>
<evidence type="ECO:0000313" key="2">
    <source>
        <dbReference type="Proteomes" id="UP000784294"/>
    </source>
</evidence>
<proteinExistence type="predicted"/>
<dbReference type="AlphaFoldDB" id="A0A3S4ZZ18"/>
<protein>
    <submittedName>
        <fullName evidence="1">Uncharacterized protein</fullName>
    </submittedName>
</protein>
<organism evidence="1 2">
    <name type="scientific">Protopolystoma xenopodis</name>
    <dbReference type="NCBI Taxonomy" id="117903"/>
    <lineage>
        <taxon>Eukaryota</taxon>
        <taxon>Metazoa</taxon>
        <taxon>Spiralia</taxon>
        <taxon>Lophotrochozoa</taxon>
        <taxon>Platyhelminthes</taxon>
        <taxon>Monogenea</taxon>
        <taxon>Polyopisthocotylea</taxon>
        <taxon>Polystomatidea</taxon>
        <taxon>Polystomatidae</taxon>
        <taxon>Protopolystoma</taxon>
    </lineage>
</organism>
<evidence type="ECO:0000313" key="1">
    <source>
        <dbReference type="EMBL" id="VEL10642.1"/>
    </source>
</evidence>
<sequence length="82" mass="9499">MVTDDDERRVYDKSPSFTPFWCELDLSVNWLIPSAACTYRQTSSTAPIDSKEESSLWHPSQGNFRVPERTISSHLHTFAHRK</sequence>
<comment type="caution">
    <text evidence="1">The sequence shown here is derived from an EMBL/GenBank/DDBJ whole genome shotgun (WGS) entry which is preliminary data.</text>
</comment>